<dbReference type="GO" id="GO:0046872">
    <property type="term" value="F:metal ion binding"/>
    <property type="evidence" value="ECO:0007669"/>
    <property type="project" value="UniProtKB-KW"/>
</dbReference>
<keyword evidence="12" id="KW-1185">Reference proteome</keyword>
<dbReference type="NCBIfam" id="TIGR04039">
    <property type="entry name" value="MXAN_0977_Heme2"/>
    <property type="match status" value="1"/>
</dbReference>
<feature type="binding site" description="covalent" evidence="8">
    <location>
        <position position="78"/>
    </location>
    <ligand>
        <name>heme c</name>
        <dbReference type="ChEBI" id="CHEBI:61717"/>
        <label>1</label>
    </ligand>
</feature>
<dbReference type="PIRSF" id="PIRSF000294">
    <property type="entry name" value="Cytochrome-c_peroxidase"/>
    <property type="match status" value="1"/>
</dbReference>
<keyword evidence="5" id="KW-0574">Periplasm</keyword>
<feature type="binding site" description="covalent" evidence="8">
    <location>
        <position position="75"/>
    </location>
    <ligand>
        <name>heme c</name>
        <dbReference type="ChEBI" id="CHEBI:61717"/>
        <label>1</label>
    </ligand>
</feature>
<organism evidence="11 12">
    <name type="scientific">Cognaticolwellia beringensis</name>
    <dbReference type="NCBI Taxonomy" id="1967665"/>
    <lineage>
        <taxon>Bacteria</taxon>
        <taxon>Pseudomonadati</taxon>
        <taxon>Pseudomonadota</taxon>
        <taxon>Gammaproteobacteria</taxon>
        <taxon>Alteromonadales</taxon>
        <taxon>Colwelliaceae</taxon>
        <taxon>Cognaticolwellia</taxon>
    </lineage>
</organism>
<evidence type="ECO:0000313" key="12">
    <source>
        <dbReference type="Proteomes" id="UP000202259"/>
    </source>
</evidence>
<sequence>MLNKLIATTICVILTTILVGCEKATKLESHYNWPVLAGFPTPQVPENNPMSDEKVALGKRLFFDKNLSANQQQSCESCHMQQYSFSEPLAVSIGSTGETHRRNAPALVNIAYNKTLTWAHDSITSLEQQILLPMFDESPIELGITGHEAEVLARFNTAAYQRAFNEAFPKQAISFELIVKALASYVRSLISLNSPFDSYAYLGDDNAISESAIRGMNLFFSERLECHHCHGGFNFTQSTTHEQQLIDRRPFHNTGLYNVEVKPNQFGYPTEDIGLAEISTLAKDNGRFRAPTLRNIRHSAPYMHDGSVATLAEVIDIYAAGGRNTESGALKGDGRTNSMKSQFIKGFELTAEEKQDLLAFLDTLTDVNFLTSPEHRLTEK</sequence>
<gene>
    <name evidence="11" type="ORF">B5D82_02170</name>
</gene>
<dbReference type="GO" id="GO:0020037">
    <property type="term" value="F:heme binding"/>
    <property type="evidence" value="ECO:0007669"/>
    <property type="project" value="InterPro"/>
</dbReference>
<dbReference type="KEGG" id="cber:B5D82_02170"/>
<dbReference type="PANTHER" id="PTHR30600">
    <property type="entry name" value="CYTOCHROME C PEROXIDASE-RELATED"/>
    <property type="match status" value="1"/>
</dbReference>
<evidence type="ECO:0000256" key="1">
    <source>
        <dbReference type="ARBA" id="ARBA00004418"/>
    </source>
</evidence>
<dbReference type="InterPro" id="IPR051395">
    <property type="entry name" value="Cytochrome_c_Peroxidase/MauG"/>
</dbReference>
<proteinExistence type="predicted"/>
<dbReference type="InterPro" id="IPR023929">
    <property type="entry name" value="MbnH-like"/>
</dbReference>
<dbReference type="InterPro" id="IPR004852">
    <property type="entry name" value="Di-haem_cyt_c_peroxidsae"/>
</dbReference>
<dbReference type="RefSeq" id="WP_081148859.1">
    <property type="nucleotide sequence ID" value="NZ_CP020465.1"/>
</dbReference>
<evidence type="ECO:0000256" key="9">
    <source>
        <dbReference type="PIRSR" id="PIRSR000294-2"/>
    </source>
</evidence>
<dbReference type="PANTHER" id="PTHR30600:SF14">
    <property type="entry name" value="CYTOCHROME C PEROXIDASE"/>
    <property type="match status" value="1"/>
</dbReference>
<keyword evidence="4" id="KW-0732">Signal</keyword>
<keyword evidence="7 9" id="KW-0408">Iron</keyword>
<keyword evidence="3 9" id="KW-0479">Metal-binding</keyword>
<dbReference type="GO" id="GO:0042597">
    <property type="term" value="C:periplasmic space"/>
    <property type="evidence" value="ECO:0007669"/>
    <property type="project" value="UniProtKB-SubCell"/>
</dbReference>
<comment type="PTM">
    <text evidence="8">Binds 2 heme groups per subunit.</text>
</comment>
<dbReference type="SUPFAM" id="SSF46626">
    <property type="entry name" value="Cytochrome c"/>
    <property type="match status" value="2"/>
</dbReference>
<evidence type="ECO:0000256" key="6">
    <source>
        <dbReference type="ARBA" id="ARBA00023002"/>
    </source>
</evidence>
<dbReference type="InterPro" id="IPR009056">
    <property type="entry name" value="Cyt_c-like_dom"/>
</dbReference>
<evidence type="ECO:0000256" key="5">
    <source>
        <dbReference type="ARBA" id="ARBA00022764"/>
    </source>
</evidence>
<dbReference type="GO" id="GO:0004130">
    <property type="term" value="F:cytochrome-c peroxidase activity"/>
    <property type="evidence" value="ECO:0007669"/>
    <property type="project" value="TreeGrafter"/>
</dbReference>
<dbReference type="InterPro" id="IPR036909">
    <property type="entry name" value="Cyt_c-like_dom_sf"/>
</dbReference>
<feature type="binding site" description="covalent" evidence="8">
    <location>
        <position position="229"/>
    </location>
    <ligand>
        <name>heme c</name>
        <dbReference type="ChEBI" id="CHEBI:61717"/>
        <label>2</label>
    </ligand>
</feature>
<feature type="binding site" description="axial binding residue" evidence="9">
    <location>
        <position position="79"/>
    </location>
    <ligand>
        <name>heme c</name>
        <dbReference type="ChEBI" id="CHEBI:61717"/>
        <label>1</label>
    </ligand>
    <ligandPart>
        <name>Fe</name>
        <dbReference type="ChEBI" id="CHEBI:18248"/>
    </ligandPart>
</feature>
<comment type="cofactor">
    <cofactor evidence="8">
        <name>heme</name>
        <dbReference type="ChEBI" id="CHEBI:30413"/>
    </cofactor>
    <text evidence="8">Binds 2 heme groups.</text>
</comment>
<evidence type="ECO:0000256" key="2">
    <source>
        <dbReference type="ARBA" id="ARBA00022617"/>
    </source>
</evidence>
<dbReference type="AlphaFoldDB" id="A0A222G4H4"/>
<keyword evidence="2 8" id="KW-0349">Heme</keyword>
<feature type="domain" description="Cytochrome c" evidence="10">
    <location>
        <begin position="210"/>
        <end position="365"/>
    </location>
</feature>
<feature type="binding site" description="axial binding residue" evidence="9">
    <location>
        <position position="230"/>
    </location>
    <ligand>
        <name>heme c</name>
        <dbReference type="ChEBI" id="CHEBI:61717"/>
        <label>2</label>
    </ligand>
    <ligandPart>
        <name>Fe</name>
        <dbReference type="ChEBI" id="CHEBI:18248"/>
    </ligandPart>
</feature>
<protein>
    <submittedName>
        <fullName evidence="11">Di-heme enzyme</fullName>
    </submittedName>
</protein>
<evidence type="ECO:0000256" key="4">
    <source>
        <dbReference type="ARBA" id="ARBA00022729"/>
    </source>
</evidence>
<dbReference type="GO" id="GO:0009055">
    <property type="term" value="F:electron transfer activity"/>
    <property type="evidence" value="ECO:0007669"/>
    <property type="project" value="InterPro"/>
</dbReference>
<dbReference type="Pfam" id="PF03150">
    <property type="entry name" value="CCP_MauG"/>
    <property type="match status" value="1"/>
</dbReference>
<feature type="binding site" description="covalent" evidence="8">
    <location>
        <position position="226"/>
    </location>
    <ligand>
        <name>heme c</name>
        <dbReference type="ChEBI" id="CHEBI:61717"/>
        <label>2</label>
    </ligand>
</feature>
<dbReference type="PROSITE" id="PS51007">
    <property type="entry name" value="CYTC"/>
    <property type="match status" value="1"/>
</dbReference>
<name>A0A222G4H4_9GAMM</name>
<keyword evidence="6" id="KW-0560">Oxidoreductase</keyword>
<dbReference type="PROSITE" id="PS51257">
    <property type="entry name" value="PROKAR_LIPOPROTEIN"/>
    <property type="match status" value="1"/>
</dbReference>
<comment type="subcellular location">
    <subcellularLocation>
        <location evidence="1">Periplasm</location>
    </subcellularLocation>
</comment>
<dbReference type="Proteomes" id="UP000202259">
    <property type="component" value="Chromosome"/>
</dbReference>
<dbReference type="EMBL" id="CP020465">
    <property type="protein sequence ID" value="ASP46691.1"/>
    <property type="molecule type" value="Genomic_DNA"/>
</dbReference>
<reference evidence="11 12" key="1">
    <citation type="submission" date="2017-08" db="EMBL/GenBank/DDBJ databases">
        <title>Complete genome of Colwellia sp. NB097-1, a psychrophile bacterium ioslated from Bering Sea.</title>
        <authorList>
            <person name="Chen X."/>
        </authorList>
    </citation>
    <scope>NUCLEOTIDE SEQUENCE [LARGE SCALE GENOMIC DNA]</scope>
    <source>
        <strain evidence="11 12">NB097-1</strain>
    </source>
</reference>
<dbReference type="InterPro" id="IPR026259">
    <property type="entry name" value="MauG/Cytc_peroxidase"/>
</dbReference>
<evidence type="ECO:0000259" key="10">
    <source>
        <dbReference type="PROSITE" id="PS51007"/>
    </source>
</evidence>
<evidence type="ECO:0000313" key="11">
    <source>
        <dbReference type="EMBL" id="ASP46691.1"/>
    </source>
</evidence>
<evidence type="ECO:0000256" key="8">
    <source>
        <dbReference type="PIRSR" id="PIRSR000294-1"/>
    </source>
</evidence>
<evidence type="ECO:0000256" key="7">
    <source>
        <dbReference type="ARBA" id="ARBA00023004"/>
    </source>
</evidence>
<evidence type="ECO:0000256" key="3">
    <source>
        <dbReference type="ARBA" id="ARBA00022723"/>
    </source>
</evidence>
<accession>A0A222G4H4</accession>
<dbReference type="OrthoDB" id="9805202at2"/>
<dbReference type="Gene3D" id="1.10.760.10">
    <property type="entry name" value="Cytochrome c-like domain"/>
    <property type="match status" value="2"/>
</dbReference>